<dbReference type="Gene3D" id="3.40.30.10">
    <property type="entry name" value="Glutaredoxin"/>
    <property type="match status" value="1"/>
</dbReference>
<organism evidence="1 2">
    <name type="scientific">Mumia zhuanghuii</name>
    <dbReference type="NCBI Taxonomy" id="2585211"/>
    <lineage>
        <taxon>Bacteria</taxon>
        <taxon>Bacillati</taxon>
        <taxon>Actinomycetota</taxon>
        <taxon>Actinomycetes</taxon>
        <taxon>Propionibacteriales</taxon>
        <taxon>Nocardioidaceae</taxon>
        <taxon>Mumia</taxon>
    </lineage>
</organism>
<comment type="caution">
    <text evidence="1">The sequence shown here is derived from an EMBL/GenBank/DDBJ whole genome shotgun (WGS) entry which is preliminary data.</text>
</comment>
<dbReference type="Pfam" id="PF06999">
    <property type="entry name" value="Suc_Fer-like"/>
    <property type="match status" value="1"/>
</dbReference>
<dbReference type="PANTHER" id="PTHR31902:SF22">
    <property type="entry name" value="SLL1203 PROTEIN"/>
    <property type="match status" value="1"/>
</dbReference>
<dbReference type="InterPro" id="IPR036249">
    <property type="entry name" value="Thioredoxin-like_sf"/>
</dbReference>
<dbReference type="PANTHER" id="PTHR31902">
    <property type="entry name" value="ACTIN PATCHES DISTAL PROTEIN 1"/>
    <property type="match status" value="1"/>
</dbReference>
<dbReference type="AlphaFoldDB" id="A0A5C4MYV2"/>
<dbReference type="OrthoDB" id="3399139at2"/>
<dbReference type="InterPro" id="IPR009737">
    <property type="entry name" value="Aim32/Apd1-like"/>
</dbReference>
<dbReference type="SUPFAM" id="SSF52833">
    <property type="entry name" value="Thioredoxin-like"/>
    <property type="match status" value="1"/>
</dbReference>
<dbReference type="EMBL" id="VDFR01000008">
    <property type="protein sequence ID" value="TNC51372.1"/>
    <property type="molecule type" value="Genomic_DNA"/>
</dbReference>
<evidence type="ECO:0000313" key="2">
    <source>
        <dbReference type="Proteomes" id="UP000306740"/>
    </source>
</evidence>
<evidence type="ECO:0000313" key="1">
    <source>
        <dbReference type="EMBL" id="TNC51372.1"/>
    </source>
</evidence>
<gene>
    <name evidence="1" type="ORF">FHE65_01575</name>
</gene>
<sequence>MRSWSVSAEPGTAAAATSEPFRCATSARRRGDPLVATATPARRWLLVEHPGPWPFNAFASDAIAPDVLAELAAAIRPARSRLLMIRRPGRQVSGADRRWAVLDNDAGHEQVWGTWRDSADLREAAAAVREPLPTTDVPARTTLLVCTHGRHDVCCAIRGRPVAAALAERWPEDTWECSHIGGDRFAANVIVLPGGTTYGNLDAASAVDVVGSHLAGAVVPEYMRGVASAPPYGQAAVVAVHERYGPLPPEAVRFVGGRRTSETGWEADVEVLDDGRATHFVAHVETREQAPAMLTCGAHVETSAKAYAVTRLEQR</sequence>
<accession>A0A5C4MYV2</accession>
<protein>
    <submittedName>
        <fullName evidence="1">Sucrase ferredoxin</fullName>
    </submittedName>
</protein>
<reference evidence="1 2" key="1">
    <citation type="submission" date="2019-05" db="EMBL/GenBank/DDBJ databases">
        <title>Mumia sp. nov., isolated from the intestinal contents of plateau pika (Ochotona curzoniae) in the Qinghai-Tibet plateau of China.</title>
        <authorList>
            <person name="Tian Z."/>
        </authorList>
    </citation>
    <scope>NUCLEOTIDE SEQUENCE [LARGE SCALE GENOMIC DNA]</scope>
    <source>
        <strain evidence="2">527</strain>
    </source>
</reference>
<proteinExistence type="predicted"/>
<dbReference type="CDD" id="cd03062">
    <property type="entry name" value="TRX_Fd_Sucrase"/>
    <property type="match status" value="1"/>
</dbReference>
<dbReference type="Proteomes" id="UP000306740">
    <property type="component" value="Unassembled WGS sequence"/>
</dbReference>
<name>A0A5C4MYV2_9ACTN</name>